<dbReference type="AlphaFoldDB" id="A0A8D8R8C3"/>
<evidence type="ECO:0000313" key="1">
    <source>
        <dbReference type="EMBL" id="CAG6644651.1"/>
    </source>
</evidence>
<name>A0A8D8R8C3_9HEMI</name>
<reference evidence="1" key="1">
    <citation type="submission" date="2021-05" db="EMBL/GenBank/DDBJ databases">
        <authorList>
            <person name="Alioto T."/>
            <person name="Alioto T."/>
            <person name="Gomez Garrido J."/>
        </authorList>
    </citation>
    <scope>NUCLEOTIDE SEQUENCE</scope>
</reference>
<protein>
    <submittedName>
        <fullName evidence="1">Uncharacterized protein</fullName>
    </submittedName>
</protein>
<accession>A0A8D8R8C3</accession>
<dbReference type="EMBL" id="HBUF01133075">
    <property type="protein sequence ID" value="CAG6644651.1"/>
    <property type="molecule type" value="Transcribed_RNA"/>
</dbReference>
<sequence>MKCQVWNCSEQHSIEIKSVAWSSTLGIGHDTRRRRSVEITFCCCKFRQTVFIKTVQKFILRVVDAYIHKLRDIIEEGKNDRFRKVCQKREEPIRTSYHS</sequence>
<organism evidence="1">
    <name type="scientific">Cacopsylla melanoneura</name>
    <dbReference type="NCBI Taxonomy" id="428564"/>
    <lineage>
        <taxon>Eukaryota</taxon>
        <taxon>Metazoa</taxon>
        <taxon>Ecdysozoa</taxon>
        <taxon>Arthropoda</taxon>
        <taxon>Hexapoda</taxon>
        <taxon>Insecta</taxon>
        <taxon>Pterygota</taxon>
        <taxon>Neoptera</taxon>
        <taxon>Paraneoptera</taxon>
        <taxon>Hemiptera</taxon>
        <taxon>Sternorrhyncha</taxon>
        <taxon>Psylloidea</taxon>
        <taxon>Psyllidae</taxon>
        <taxon>Psyllinae</taxon>
        <taxon>Cacopsylla</taxon>
    </lineage>
</organism>
<proteinExistence type="predicted"/>